<dbReference type="AlphaFoldDB" id="A0A170PPX1"/>
<protein>
    <submittedName>
        <fullName evidence="1">FF domain protein</fullName>
    </submittedName>
</protein>
<sequence length="354" mass="40384">MAWVRPIRAATALSVTAWGPSSTSSARAASIAASRDSSGLRRLRIIDTSVSKAYQSCKSGSHPVRRFLWRKATTPRDLTITPRDRRFGRDTAMGRWWLNNDPYATAFYNALSVTFPRGEAFFVESVRAFRDDTPPKLAGEIQAFIKQEVMHTREHVAFNRHVVDQGYDITRLETRVQESLDLTKGRPPIANLTATMVLEHFTAIIAHELLANPRHLAGGEEEFANLWRWHAAEEIEHKGVAYDTWLHATRNWTEWQRFKVKALVMLGVTTNFTRGRIVGMLDLLRQDGLTGPKVWAKMFWYAFGRPGMARKIAGQWLAFFRPSFHPWNHDDRTLIGMYESEYEAAVLPREAVAA</sequence>
<dbReference type="PANTHER" id="PTHR39456">
    <property type="entry name" value="METAL-DEPENDENT HYDROLASE"/>
    <property type="match status" value="1"/>
</dbReference>
<proteinExistence type="predicted"/>
<dbReference type="EMBL" id="CZQE01000349">
    <property type="protein sequence ID" value="CUS46212.1"/>
    <property type="molecule type" value="Genomic_DNA"/>
</dbReference>
<name>A0A170PPX1_9ZZZZ</name>
<evidence type="ECO:0000313" key="1">
    <source>
        <dbReference type="EMBL" id="CUS46212.1"/>
    </source>
</evidence>
<dbReference type="PANTHER" id="PTHR39456:SF1">
    <property type="entry name" value="METAL-DEPENDENT HYDROLASE"/>
    <property type="match status" value="1"/>
</dbReference>
<gene>
    <name evidence="1" type="ORF">MGWOODY_Smn845</name>
</gene>
<reference evidence="1" key="1">
    <citation type="submission" date="2015-10" db="EMBL/GenBank/DDBJ databases">
        <authorList>
            <person name="Gilbert D.G."/>
        </authorList>
    </citation>
    <scope>NUCLEOTIDE SEQUENCE</scope>
</reference>
<organism evidence="1">
    <name type="scientific">hydrothermal vent metagenome</name>
    <dbReference type="NCBI Taxonomy" id="652676"/>
    <lineage>
        <taxon>unclassified sequences</taxon>
        <taxon>metagenomes</taxon>
        <taxon>ecological metagenomes</taxon>
    </lineage>
</organism>
<accession>A0A170PPX1</accession>
<dbReference type="Pfam" id="PF10118">
    <property type="entry name" value="Metal_hydrol"/>
    <property type="match status" value="1"/>
</dbReference>
<dbReference type="InterPro" id="IPR016516">
    <property type="entry name" value="UCP07580"/>
</dbReference>